<name>A0A8S9GL23_BRACR</name>
<dbReference type="Proteomes" id="UP000712281">
    <property type="component" value="Unassembled WGS sequence"/>
</dbReference>
<dbReference type="AlphaFoldDB" id="A0A8S9GL23"/>
<sequence length="304" mass="35015">MPKIDVTSLNALRPQLKPSANQPETTSTHSDHAAEPMEVDTAPMGRTLRKRKGKVAKHLKRAANEKEMESFQKRVFRIPLEKPFDANQKLIDVPREESIDSSPGDWENDFYNPTMAMHTATLHTEEYDEDYEEERAIEYIAILAEEDRLLHHSSWKRNVTSIDKTIPTSIDTHLHQTSCKRSSTDISYYPSINTGVDSAREGDYSIGSWANDYYHERFAVETSISQPCVDELHECFTTEKLLNIRERDEVDQHRAEACGEGTCFSRSFTRDTRASIDIDIPSSIDRRPEFGKRAYDRDGTRRFH</sequence>
<protein>
    <submittedName>
        <fullName evidence="2">Uncharacterized protein</fullName>
    </submittedName>
</protein>
<gene>
    <name evidence="3" type="ORF">F2Q68_00015890</name>
    <name evidence="2" type="ORF">F2Q70_00022085</name>
</gene>
<reference evidence="2" key="1">
    <citation type="submission" date="2019-12" db="EMBL/GenBank/DDBJ databases">
        <title>Genome sequencing and annotation of Brassica cretica.</title>
        <authorList>
            <person name="Studholme D.J."/>
            <person name="Sarris P.F."/>
        </authorList>
    </citation>
    <scope>NUCLEOTIDE SEQUENCE</scope>
    <source>
        <strain evidence="3">PFS-001/15</strain>
        <strain evidence="2">PFS-102/07</strain>
        <tissue evidence="2">Leaf</tissue>
    </source>
</reference>
<evidence type="ECO:0000313" key="2">
    <source>
        <dbReference type="EMBL" id="KAF2545664.1"/>
    </source>
</evidence>
<organism evidence="2">
    <name type="scientific">Brassica cretica</name>
    <name type="common">Mustard</name>
    <dbReference type="NCBI Taxonomy" id="69181"/>
    <lineage>
        <taxon>Eukaryota</taxon>
        <taxon>Viridiplantae</taxon>
        <taxon>Streptophyta</taxon>
        <taxon>Embryophyta</taxon>
        <taxon>Tracheophyta</taxon>
        <taxon>Spermatophyta</taxon>
        <taxon>Magnoliopsida</taxon>
        <taxon>eudicotyledons</taxon>
        <taxon>Gunneridae</taxon>
        <taxon>Pentapetalae</taxon>
        <taxon>rosids</taxon>
        <taxon>malvids</taxon>
        <taxon>Brassicales</taxon>
        <taxon>Brassicaceae</taxon>
        <taxon>Brassiceae</taxon>
        <taxon>Brassica</taxon>
    </lineage>
</organism>
<accession>A0A8S9GL23</accession>
<dbReference type="EMBL" id="QGKW02001940">
    <property type="protein sequence ID" value="KAF2557724.1"/>
    <property type="molecule type" value="Genomic_DNA"/>
</dbReference>
<evidence type="ECO:0000313" key="3">
    <source>
        <dbReference type="EMBL" id="KAF2557724.1"/>
    </source>
</evidence>
<feature type="region of interest" description="Disordered" evidence="1">
    <location>
        <begin position="1"/>
        <end position="52"/>
    </location>
</feature>
<evidence type="ECO:0000256" key="1">
    <source>
        <dbReference type="SAM" id="MobiDB-lite"/>
    </source>
</evidence>
<comment type="caution">
    <text evidence="2">The sequence shown here is derived from an EMBL/GenBank/DDBJ whole genome shotgun (WGS) entry which is preliminary data.</text>
</comment>
<proteinExistence type="predicted"/>
<feature type="compositionally biased region" description="Polar residues" evidence="1">
    <location>
        <begin position="18"/>
        <end position="28"/>
    </location>
</feature>
<dbReference type="EMBL" id="QGKY02001925">
    <property type="protein sequence ID" value="KAF2545664.1"/>
    <property type="molecule type" value="Genomic_DNA"/>
</dbReference>